<protein>
    <submittedName>
        <fullName evidence="3">Uncharacterized protein</fullName>
    </submittedName>
</protein>
<dbReference type="InterPro" id="IPR051820">
    <property type="entry name" value="FAD-binding_MO"/>
</dbReference>
<keyword evidence="2" id="KW-0503">Monooxygenase</keyword>
<proteinExistence type="predicted"/>
<dbReference type="EnsemblProtists" id="EOD17916">
    <property type="protein sequence ID" value="EOD17916"/>
    <property type="gene ID" value="EMIHUDRAFT_195883"/>
</dbReference>
<dbReference type="Gene3D" id="3.50.50.60">
    <property type="entry name" value="FAD/NAD(P)-binding domain"/>
    <property type="match status" value="1"/>
</dbReference>
<dbReference type="GO" id="GO:0004497">
    <property type="term" value="F:monooxygenase activity"/>
    <property type="evidence" value="ECO:0007669"/>
    <property type="project" value="UniProtKB-KW"/>
</dbReference>
<dbReference type="PANTHER" id="PTHR43872:SF1">
    <property type="entry name" value="MONOOXYGENASE, PUTATIVE (AFU_ORTHOLOGUE AFUA_8G02570)-RELATED"/>
    <property type="match status" value="1"/>
</dbReference>
<evidence type="ECO:0000313" key="3">
    <source>
        <dbReference type="EnsemblProtists" id="EOD17916"/>
    </source>
</evidence>
<dbReference type="PANTHER" id="PTHR43872">
    <property type="entry name" value="MONOOXYGENASE, PUTATIVE (AFU_ORTHOLOGUE AFUA_8G02570)-RELATED"/>
    <property type="match status" value="1"/>
</dbReference>
<dbReference type="HOGENOM" id="CLU_032067_1_0_1"/>
<dbReference type="SUPFAM" id="SSF51905">
    <property type="entry name" value="FAD/NAD(P)-binding domain"/>
    <property type="match status" value="1"/>
</dbReference>
<organism evidence="3 4">
    <name type="scientific">Emiliania huxleyi (strain CCMP1516)</name>
    <dbReference type="NCBI Taxonomy" id="280463"/>
    <lineage>
        <taxon>Eukaryota</taxon>
        <taxon>Haptista</taxon>
        <taxon>Haptophyta</taxon>
        <taxon>Prymnesiophyceae</taxon>
        <taxon>Isochrysidales</taxon>
        <taxon>Noelaerhabdaceae</taxon>
        <taxon>Emiliania</taxon>
    </lineage>
</organism>
<reference evidence="3" key="2">
    <citation type="submission" date="2024-10" db="UniProtKB">
        <authorList>
            <consortium name="EnsemblProtists"/>
        </authorList>
    </citation>
    <scope>IDENTIFICATION</scope>
</reference>
<dbReference type="RefSeq" id="XP_005770345.1">
    <property type="nucleotide sequence ID" value="XM_005770288.1"/>
</dbReference>
<dbReference type="InterPro" id="IPR036188">
    <property type="entry name" value="FAD/NAD-bd_sf"/>
</dbReference>
<reference evidence="4" key="1">
    <citation type="journal article" date="2013" name="Nature">
        <title>Pan genome of the phytoplankton Emiliania underpins its global distribution.</title>
        <authorList>
            <person name="Read B.A."/>
            <person name="Kegel J."/>
            <person name="Klute M.J."/>
            <person name="Kuo A."/>
            <person name="Lefebvre S.C."/>
            <person name="Maumus F."/>
            <person name="Mayer C."/>
            <person name="Miller J."/>
            <person name="Monier A."/>
            <person name="Salamov A."/>
            <person name="Young J."/>
            <person name="Aguilar M."/>
            <person name="Claverie J.M."/>
            <person name="Frickenhaus S."/>
            <person name="Gonzalez K."/>
            <person name="Herman E.K."/>
            <person name="Lin Y.C."/>
            <person name="Napier J."/>
            <person name="Ogata H."/>
            <person name="Sarno A.F."/>
            <person name="Shmutz J."/>
            <person name="Schroeder D."/>
            <person name="de Vargas C."/>
            <person name="Verret F."/>
            <person name="von Dassow P."/>
            <person name="Valentin K."/>
            <person name="Van de Peer Y."/>
            <person name="Wheeler G."/>
            <person name="Dacks J.B."/>
            <person name="Delwiche C.F."/>
            <person name="Dyhrman S.T."/>
            <person name="Glockner G."/>
            <person name="John U."/>
            <person name="Richards T."/>
            <person name="Worden A.Z."/>
            <person name="Zhang X."/>
            <person name="Grigoriev I.V."/>
            <person name="Allen A.E."/>
            <person name="Bidle K."/>
            <person name="Borodovsky M."/>
            <person name="Bowler C."/>
            <person name="Brownlee C."/>
            <person name="Cock J.M."/>
            <person name="Elias M."/>
            <person name="Gladyshev V.N."/>
            <person name="Groth M."/>
            <person name="Guda C."/>
            <person name="Hadaegh A."/>
            <person name="Iglesias-Rodriguez M.D."/>
            <person name="Jenkins J."/>
            <person name="Jones B.M."/>
            <person name="Lawson T."/>
            <person name="Leese F."/>
            <person name="Lindquist E."/>
            <person name="Lobanov A."/>
            <person name="Lomsadze A."/>
            <person name="Malik S.B."/>
            <person name="Marsh M.E."/>
            <person name="Mackinder L."/>
            <person name="Mock T."/>
            <person name="Mueller-Roeber B."/>
            <person name="Pagarete A."/>
            <person name="Parker M."/>
            <person name="Probert I."/>
            <person name="Quesneville H."/>
            <person name="Raines C."/>
            <person name="Rensing S.A."/>
            <person name="Riano-Pachon D.M."/>
            <person name="Richier S."/>
            <person name="Rokitta S."/>
            <person name="Shiraiwa Y."/>
            <person name="Soanes D.M."/>
            <person name="van der Giezen M."/>
            <person name="Wahlund T.M."/>
            <person name="Williams B."/>
            <person name="Wilson W."/>
            <person name="Wolfe G."/>
            <person name="Wurch L.L."/>
        </authorList>
    </citation>
    <scope>NUCLEOTIDE SEQUENCE</scope>
</reference>
<keyword evidence="2" id="KW-0560">Oxidoreductase</keyword>
<comment type="cofactor">
    <cofactor evidence="1">
        <name>FAD</name>
        <dbReference type="ChEBI" id="CHEBI:57692"/>
    </cofactor>
</comment>
<dbReference type="PaxDb" id="2903-EOD17916"/>
<sequence length="250" mass="27638">MLIYWMAQSEQRSSVVRNVAQARLPDGFAVDVHFKPRYDPWDQRLCVVPDGDLFAALSSGRASVVTDTVERFTATGVLLSSGEELKADLVVTATGFTRSKVKADTSEARLLSTGAELVVDGEPVAFSERMAYKGMMLSGVPNSAFTIGYINSSDNIVSEYVCRILNFMDASGSTTTTCPARRPLDPAMERHDLLDFGAGYIQRSIDELPKRGEAWPWCPRMYYVSDLLSIRHGALVDSAMEFRRPHAKPD</sequence>
<dbReference type="AlphaFoldDB" id="A0A0D3J331"/>
<evidence type="ECO:0000313" key="4">
    <source>
        <dbReference type="Proteomes" id="UP000013827"/>
    </source>
</evidence>
<accession>A0A0D3J331</accession>
<dbReference type="Proteomes" id="UP000013827">
    <property type="component" value="Unassembled WGS sequence"/>
</dbReference>
<keyword evidence="4" id="KW-1185">Reference proteome</keyword>
<evidence type="ECO:0000256" key="1">
    <source>
        <dbReference type="ARBA" id="ARBA00001974"/>
    </source>
</evidence>
<dbReference type="GeneID" id="19045922"/>
<dbReference type="STRING" id="2903.R1E4F1"/>
<evidence type="ECO:0000256" key="2">
    <source>
        <dbReference type="ARBA" id="ARBA00023033"/>
    </source>
</evidence>
<dbReference type="KEGG" id="ehx:EMIHUDRAFT_195883"/>
<name>A0A0D3J331_EMIH1</name>